<accession>A0A8J7YX46</accession>
<dbReference type="NCBIfam" id="TIGR00021">
    <property type="entry name" value="rpiA"/>
    <property type="match status" value="1"/>
</dbReference>
<feature type="active site" description="Proton acceptor" evidence="2">
    <location>
        <position position="116"/>
    </location>
</feature>
<dbReference type="CDD" id="cd01398">
    <property type="entry name" value="RPI_A"/>
    <property type="match status" value="1"/>
</dbReference>
<comment type="pathway">
    <text evidence="2">Carbohydrate degradation; pentose phosphate pathway; D-ribose 5-phosphate from D-ribulose 5-phosphate (non-oxidative stage): step 1/1.</text>
</comment>
<evidence type="ECO:0000256" key="2">
    <source>
        <dbReference type="HAMAP-Rule" id="MF_00170"/>
    </source>
</evidence>
<dbReference type="EMBL" id="JAACVF010000167">
    <property type="protein sequence ID" value="NCN65570.1"/>
    <property type="molecule type" value="Genomic_DNA"/>
</dbReference>
<evidence type="ECO:0000313" key="4">
    <source>
        <dbReference type="EMBL" id="NCS92040.1"/>
    </source>
</evidence>
<dbReference type="SUPFAM" id="SSF75445">
    <property type="entry name" value="D-ribose-5-phosphate isomerase (RpiA), lid domain"/>
    <property type="match status" value="1"/>
</dbReference>
<protein>
    <recommendedName>
        <fullName evidence="2">Ribose-5-phosphate isomerase A</fullName>
        <ecNumber evidence="2">5.3.1.6</ecNumber>
    </recommendedName>
    <alternativeName>
        <fullName evidence="2">Phosphoriboisomerase A</fullName>
        <shortName evidence="2">PRI</shortName>
    </alternativeName>
</protein>
<dbReference type="PANTHER" id="PTHR11934">
    <property type="entry name" value="RIBOSE-5-PHOSPHATE ISOMERASE"/>
    <property type="match status" value="1"/>
</dbReference>
<dbReference type="InterPro" id="IPR037171">
    <property type="entry name" value="NagB/RpiA_transferase-like"/>
</dbReference>
<dbReference type="Proteomes" id="UP000768163">
    <property type="component" value="Unassembled WGS sequence"/>
</dbReference>
<name>A0A8J7YX46_9ARCH</name>
<gene>
    <name evidence="2 3" type="primary">rpiA</name>
    <name evidence="4" type="ORF">GW779_06560</name>
    <name evidence="3" type="ORF">GW910_05895</name>
</gene>
<feature type="binding site" evidence="2">
    <location>
        <begin position="94"/>
        <end position="97"/>
    </location>
    <ligand>
        <name>substrate</name>
    </ligand>
</feature>
<feature type="binding site" evidence="2">
    <location>
        <position position="134"/>
    </location>
    <ligand>
        <name>substrate</name>
    </ligand>
</feature>
<comment type="caution">
    <text evidence="2">Lacks conserved residue(s) required for the propagation of feature annotation.</text>
</comment>
<dbReference type="GO" id="GO:0009052">
    <property type="term" value="P:pentose-phosphate shunt, non-oxidative branch"/>
    <property type="evidence" value="ECO:0007669"/>
    <property type="project" value="UniProtKB-UniRule"/>
</dbReference>
<comment type="subunit">
    <text evidence="2">Homodimer.</text>
</comment>
<dbReference type="PANTHER" id="PTHR11934:SF0">
    <property type="entry name" value="RIBOSE-5-PHOSPHATE ISOMERASE"/>
    <property type="match status" value="1"/>
</dbReference>
<dbReference type="UniPathway" id="UPA00115">
    <property type="reaction ID" value="UER00412"/>
</dbReference>
<sequence>MDENKLNKLRKISGYEAAKFIRNGFVAGLGTGRNARCFIDALAKRINTENLNITGVPTSEGSKKYGLERGIKIKDLNDILNENKKNKILDIDVDGADQVAGDFSLIKGYGGALTREKVTAKTAKKFICVVDETKISETRNLNNPVPVEVIPFAMNYVKLELEEKYDIICDIMKKKDKDEIFITDNGNFIILADFGEISNPEELEDELNLISGVVENGIFAKRKPDIVIVGRKNGVEILKRGQEIKND</sequence>
<organism evidence="3 5">
    <name type="scientific">Candidatus Altarchaeum hamiconexum</name>
    <dbReference type="NCBI Taxonomy" id="1803513"/>
    <lineage>
        <taxon>Archaea</taxon>
        <taxon>Candidatus Altarchaeota</taxon>
        <taxon>Candidatus Altiarchaeia</taxon>
        <taxon>Candidatus Altarchaeales</taxon>
        <taxon>Candidatus Altarchaeaceae</taxon>
        <taxon>Candidatus Altarchaeum</taxon>
    </lineage>
</organism>
<comment type="function">
    <text evidence="2">Catalyzes the reversible conversion of ribose-5-phosphate to ribulose 5-phosphate.</text>
</comment>
<dbReference type="InterPro" id="IPR004788">
    <property type="entry name" value="Ribose5P_isomerase_type_A"/>
</dbReference>
<feature type="binding site" evidence="2">
    <location>
        <begin position="107"/>
        <end position="110"/>
    </location>
    <ligand>
        <name>substrate</name>
    </ligand>
</feature>
<evidence type="ECO:0000256" key="1">
    <source>
        <dbReference type="ARBA" id="ARBA00023235"/>
    </source>
</evidence>
<evidence type="ECO:0000313" key="3">
    <source>
        <dbReference type="EMBL" id="NCN65570.1"/>
    </source>
</evidence>
<comment type="caution">
    <text evidence="3">The sequence shown here is derived from an EMBL/GenBank/DDBJ whole genome shotgun (WGS) entry which is preliminary data.</text>
</comment>
<dbReference type="EC" id="5.3.1.6" evidence="2"/>
<dbReference type="InterPro" id="IPR020672">
    <property type="entry name" value="Ribose5P_isomerase_typA_subgr"/>
</dbReference>
<dbReference type="NCBIfam" id="NF001924">
    <property type="entry name" value="PRK00702.1"/>
    <property type="match status" value="1"/>
</dbReference>
<dbReference type="SUPFAM" id="SSF100950">
    <property type="entry name" value="NagB/RpiA/CoA transferase-like"/>
    <property type="match status" value="1"/>
</dbReference>
<dbReference type="EMBL" id="JAACQH010000160">
    <property type="protein sequence ID" value="NCS92040.1"/>
    <property type="molecule type" value="Genomic_DNA"/>
</dbReference>
<dbReference type="Pfam" id="PF06026">
    <property type="entry name" value="Rib_5-P_isom_A"/>
    <property type="match status" value="1"/>
</dbReference>
<keyword evidence="1 2" id="KW-0413">Isomerase</keyword>
<proteinExistence type="inferred from homology"/>
<evidence type="ECO:0000313" key="5">
    <source>
        <dbReference type="Proteomes" id="UP000768163"/>
    </source>
</evidence>
<comment type="similarity">
    <text evidence="2">Belongs to the ribose 5-phosphate isomerase family.</text>
</comment>
<dbReference type="GO" id="GO:0004751">
    <property type="term" value="F:ribose-5-phosphate isomerase activity"/>
    <property type="evidence" value="ECO:0007669"/>
    <property type="project" value="UniProtKB-UniRule"/>
</dbReference>
<dbReference type="Gene3D" id="3.40.50.1360">
    <property type="match status" value="1"/>
</dbReference>
<dbReference type="Gene3D" id="3.30.70.260">
    <property type="match status" value="1"/>
</dbReference>
<dbReference type="AlphaFoldDB" id="A0A8J7YX46"/>
<dbReference type="GO" id="GO:0006014">
    <property type="term" value="P:D-ribose metabolic process"/>
    <property type="evidence" value="ECO:0007669"/>
    <property type="project" value="TreeGrafter"/>
</dbReference>
<dbReference type="Proteomes" id="UP000738826">
    <property type="component" value="Unassembled WGS sequence"/>
</dbReference>
<dbReference type="HAMAP" id="MF_00170">
    <property type="entry name" value="Rib_5P_isom_A"/>
    <property type="match status" value="1"/>
</dbReference>
<reference evidence="3" key="1">
    <citation type="submission" date="2019-11" db="EMBL/GenBank/DDBJ databases">
        <title>Lipid analysis of CO2-rich subsurface aquifers suggests an autotrophy-based deep biosphere with lysolipids enriched in CPR bacteria.</title>
        <authorList>
            <person name="Probst A.J."/>
            <person name="Elling F.J."/>
            <person name="Castelle C.J."/>
            <person name="Zhu Q."/>
            <person name="Elvert M."/>
            <person name="Birarda G."/>
            <person name="Holman H.-Y."/>
            <person name="Lane K.R."/>
            <person name="Ladd B."/>
            <person name="Ryan M.C."/>
            <person name="Woyke T."/>
            <person name="Hinrichs K.-U."/>
            <person name="Banfield J.F."/>
        </authorList>
    </citation>
    <scope>NUCLEOTIDE SEQUENCE</scope>
    <source>
        <strain evidence="3">CG_2015-01_33_1645</strain>
        <strain evidence="4">CG_2015-04_33_537</strain>
    </source>
</reference>
<comment type="catalytic activity">
    <reaction evidence="2">
        <text>aldehydo-D-ribose 5-phosphate = D-ribulose 5-phosphate</text>
        <dbReference type="Rhea" id="RHEA:14657"/>
        <dbReference type="ChEBI" id="CHEBI:58121"/>
        <dbReference type="ChEBI" id="CHEBI:58273"/>
        <dbReference type="EC" id="5.3.1.6"/>
    </reaction>
</comment>
<dbReference type="GO" id="GO:0005829">
    <property type="term" value="C:cytosol"/>
    <property type="evidence" value="ECO:0007669"/>
    <property type="project" value="TreeGrafter"/>
</dbReference>